<protein>
    <recommendedName>
        <fullName evidence="1">UspA domain-containing protein</fullName>
    </recommendedName>
</protein>
<dbReference type="AlphaFoldDB" id="A0AAD5T689"/>
<dbReference type="Gene3D" id="3.40.50.620">
    <property type="entry name" value="HUPs"/>
    <property type="match status" value="1"/>
</dbReference>
<dbReference type="PANTHER" id="PTHR31964:SF140">
    <property type="entry name" value="UNIVERSAL STRESS PROTEIN FAMILY PROTEIN"/>
    <property type="match status" value="1"/>
</dbReference>
<proteinExistence type="predicted"/>
<accession>A0AAD5T689</accession>
<evidence type="ECO:0000313" key="2">
    <source>
        <dbReference type="EMBL" id="KAJ3128974.1"/>
    </source>
</evidence>
<dbReference type="Proteomes" id="UP001211907">
    <property type="component" value="Unassembled WGS sequence"/>
</dbReference>
<gene>
    <name evidence="2" type="ORF">HK100_008879</name>
</gene>
<dbReference type="EMBL" id="JADGJH010000441">
    <property type="protein sequence ID" value="KAJ3128974.1"/>
    <property type="molecule type" value="Genomic_DNA"/>
</dbReference>
<name>A0AAD5T689_9FUNG</name>
<dbReference type="InterPro" id="IPR014729">
    <property type="entry name" value="Rossmann-like_a/b/a_fold"/>
</dbReference>
<dbReference type="PANTHER" id="PTHR31964">
    <property type="entry name" value="ADENINE NUCLEOTIDE ALPHA HYDROLASES-LIKE SUPERFAMILY PROTEIN"/>
    <property type="match status" value="1"/>
</dbReference>
<comment type="caution">
    <text evidence="2">The sequence shown here is derived from an EMBL/GenBank/DDBJ whole genome shotgun (WGS) entry which is preliminary data.</text>
</comment>
<dbReference type="SUPFAM" id="SSF52402">
    <property type="entry name" value="Adenine nucleotide alpha hydrolases-like"/>
    <property type="match status" value="1"/>
</dbReference>
<dbReference type="CDD" id="cd23659">
    <property type="entry name" value="USP_At3g01520-like"/>
    <property type="match status" value="1"/>
</dbReference>
<dbReference type="InterPro" id="IPR006016">
    <property type="entry name" value="UspA"/>
</dbReference>
<reference evidence="2" key="1">
    <citation type="submission" date="2020-05" db="EMBL/GenBank/DDBJ databases">
        <title>Phylogenomic resolution of chytrid fungi.</title>
        <authorList>
            <person name="Stajich J.E."/>
            <person name="Amses K."/>
            <person name="Simmons R."/>
            <person name="Seto K."/>
            <person name="Myers J."/>
            <person name="Bonds A."/>
            <person name="Quandt C.A."/>
            <person name="Barry K."/>
            <person name="Liu P."/>
            <person name="Grigoriev I."/>
            <person name="Longcore J.E."/>
            <person name="James T.Y."/>
        </authorList>
    </citation>
    <scope>NUCLEOTIDE SEQUENCE</scope>
    <source>
        <strain evidence="2">JEL0513</strain>
    </source>
</reference>
<dbReference type="Pfam" id="PF00582">
    <property type="entry name" value="Usp"/>
    <property type="match status" value="1"/>
</dbReference>
<keyword evidence="3" id="KW-1185">Reference proteome</keyword>
<evidence type="ECO:0000259" key="1">
    <source>
        <dbReference type="Pfam" id="PF00582"/>
    </source>
</evidence>
<feature type="domain" description="UspA" evidence="1">
    <location>
        <begin position="55"/>
        <end position="200"/>
    </location>
</feature>
<evidence type="ECO:0000313" key="3">
    <source>
        <dbReference type="Proteomes" id="UP001211907"/>
    </source>
</evidence>
<sequence>MSSHLESAVIAQPRPITPANLAIIDKFIKPQVNEEVLQSTATIITTATMPQKKRVIAMAVDDTKESYYAFTWALNNLVDQWRDQVCLLNVRPFAVPGYFISSSEFYPSYSLDYNEEYVDSVETFNRDESHALLQQYGAELLAKGVQSRGIALRGNPKETLLQKIEELKPDIVVTGTRGKSLFRGSISEYLVQHANTVVIVPKWN</sequence>
<organism evidence="2 3">
    <name type="scientific">Physocladia obscura</name>
    <dbReference type="NCBI Taxonomy" id="109957"/>
    <lineage>
        <taxon>Eukaryota</taxon>
        <taxon>Fungi</taxon>
        <taxon>Fungi incertae sedis</taxon>
        <taxon>Chytridiomycota</taxon>
        <taxon>Chytridiomycota incertae sedis</taxon>
        <taxon>Chytridiomycetes</taxon>
        <taxon>Chytridiales</taxon>
        <taxon>Chytriomycetaceae</taxon>
        <taxon>Physocladia</taxon>
    </lineage>
</organism>